<evidence type="ECO:0000259" key="4">
    <source>
        <dbReference type="SMART" id="SM00499"/>
    </source>
</evidence>
<comment type="caution">
    <text evidence="5">The sequence shown here is derived from an EMBL/GenBank/DDBJ whole genome shotgun (WGS) entry which is preliminary data.</text>
</comment>
<dbReference type="Pfam" id="PF14547">
    <property type="entry name" value="Hydrophob_seed"/>
    <property type="match status" value="1"/>
</dbReference>
<dbReference type="EMBL" id="JAYKXN010000008">
    <property type="protein sequence ID" value="KAK7265907.1"/>
    <property type="molecule type" value="Genomic_DNA"/>
</dbReference>
<keyword evidence="6" id="KW-1185">Reference proteome</keyword>
<dbReference type="InterPro" id="IPR051636">
    <property type="entry name" value="Plant_LTP/defense-related"/>
</dbReference>
<dbReference type="InterPro" id="IPR027923">
    <property type="entry name" value="Hydrophob_seed_dom"/>
</dbReference>
<gene>
    <name evidence="5" type="ORF">RJT34_33532</name>
</gene>
<dbReference type="AlphaFoldDB" id="A0AAN9EXV6"/>
<keyword evidence="2 3" id="KW-0732">Signal</keyword>
<dbReference type="SMART" id="SM00499">
    <property type="entry name" value="AAI"/>
    <property type="match status" value="1"/>
</dbReference>
<accession>A0AAN9EXV6</accession>
<feature type="domain" description="Bifunctional inhibitor/plant lipid transfer protein/seed storage helical" evidence="4">
    <location>
        <begin position="50"/>
        <end position="132"/>
    </location>
</feature>
<evidence type="ECO:0000256" key="3">
    <source>
        <dbReference type="SAM" id="SignalP"/>
    </source>
</evidence>
<name>A0AAN9EXV6_CLITE</name>
<organism evidence="5 6">
    <name type="scientific">Clitoria ternatea</name>
    <name type="common">Butterfly pea</name>
    <dbReference type="NCBI Taxonomy" id="43366"/>
    <lineage>
        <taxon>Eukaryota</taxon>
        <taxon>Viridiplantae</taxon>
        <taxon>Streptophyta</taxon>
        <taxon>Embryophyta</taxon>
        <taxon>Tracheophyta</taxon>
        <taxon>Spermatophyta</taxon>
        <taxon>Magnoliopsida</taxon>
        <taxon>eudicotyledons</taxon>
        <taxon>Gunneridae</taxon>
        <taxon>Pentapetalae</taxon>
        <taxon>rosids</taxon>
        <taxon>fabids</taxon>
        <taxon>Fabales</taxon>
        <taxon>Fabaceae</taxon>
        <taxon>Papilionoideae</taxon>
        <taxon>50 kb inversion clade</taxon>
        <taxon>NPAAA clade</taxon>
        <taxon>indigoferoid/millettioid clade</taxon>
        <taxon>Phaseoleae</taxon>
        <taxon>Clitoria</taxon>
    </lineage>
</organism>
<dbReference type="Proteomes" id="UP001359559">
    <property type="component" value="Unassembled WGS sequence"/>
</dbReference>
<dbReference type="SUPFAM" id="SSF47699">
    <property type="entry name" value="Bifunctional inhibitor/lipid-transfer protein/seed storage 2S albumin"/>
    <property type="match status" value="1"/>
</dbReference>
<evidence type="ECO:0000313" key="5">
    <source>
        <dbReference type="EMBL" id="KAK7265907.1"/>
    </source>
</evidence>
<sequence length="133" mass="13481">MAMACSSLSLSLALLFTLTLLYVALPSASAASHPSGGASSPSGGPGTDTCPRDALKIGACVTVLRDLVNVTVGRPPVTPCCTLIQGLADLEAAVCLCTTIRANILGLNLNVPIALSLTLNACGRQAPRGFQCR</sequence>
<feature type="chain" id="PRO_5042871244" description="Bifunctional inhibitor/plant lipid transfer protein/seed storage helical domain-containing protein" evidence="3">
    <location>
        <begin position="31"/>
        <end position="133"/>
    </location>
</feature>
<dbReference type="InterPro" id="IPR036312">
    <property type="entry name" value="Bifun_inhib/LTP/seed_sf"/>
</dbReference>
<dbReference type="InterPro" id="IPR016140">
    <property type="entry name" value="Bifunc_inhib/LTP/seed_store"/>
</dbReference>
<reference evidence="5 6" key="1">
    <citation type="submission" date="2024-01" db="EMBL/GenBank/DDBJ databases">
        <title>The genomes of 5 underutilized Papilionoideae crops provide insights into root nodulation and disease resistance.</title>
        <authorList>
            <person name="Yuan L."/>
        </authorList>
    </citation>
    <scope>NUCLEOTIDE SEQUENCE [LARGE SCALE GENOMIC DNA]</scope>
    <source>
        <strain evidence="5">LY-2023</strain>
        <tissue evidence="5">Leaf</tissue>
    </source>
</reference>
<evidence type="ECO:0000313" key="6">
    <source>
        <dbReference type="Proteomes" id="UP001359559"/>
    </source>
</evidence>
<feature type="signal peptide" evidence="3">
    <location>
        <begin position="1"/>
        <end position="30"/>
    </location>
</feature>
<dbReference type="CDD" id="cd01958">
    <property type="entry name" value="HPS_like"/>
    <property type="match status" value="1"/>
</dbReference>
<evidence type="ECO:0000256" key="2">
    <source>
        <dbReference type="ARBA" id="ARBA00022729"/>
    </source>
</evidence>
<dbReference type="PANTHER" id="PTHR31731">
    <property type="match status" value="1"/>
</dbReference>
<dbReference type="FunFam" id="1.10.110.10:FF:000003">
    <property type="entry name" value="pEARLI1-like lipid transfer protein 1"/>
    <property type="match status" value="1"/>
</dbReference>
<protein>
    <recommendedName>
        <fullName evidence="4">Bifunctional inhibitor/plant lipid transfer protein/seed storage helical domain-containing protein</fullName>
    </recommendedName>
</protein>
<evidence type="ECO:0000256" key="1">
    <source>
        <dbReference type="ARBA" id="ARBA00008965"/>
    </source>
</evidence>
<dbReference type="Gene3D" id="1.10.110.10">
    <property type="entry name" value="Plant lipid-transfer and hydrophobic proteins"/>
    <property type="match status" value="1"/>
</dbReference>
<comment type="similarity">
    <text evidence="1">Belongs to the plant LTP family. PEARLI1 subfamily.</text>
</comment>
<proteinExistence type="inferred from homology"/>